<reference evidence="1" key="1">
    <citation type="submission" date="2018-05" db="EMBL/GenBank/DDBJ databases">
        <authorList>
            <person name="Lanie J.A."/>
            <person name="Ng W.-L."/>
            <person name="Kazmierczak K.M."/>
            <person name="Andrzejewski T.M."/>
            <person name="Davidsen T.M."/>
            <person name="Wayne K.J."/>
            <person name="Tettelin H."/>
            <person name="Glass J.I."/>
            <person name="Rusch D."/>
            <person name="Podicherti R."/>
            <person name="Tsui H.-C.T."/>
            <person name="Winkler M.E."/>
        </authorList>
    </citation>
    <scope>NUCLEOTIDE SEQUENCE</scope>
</reference>
<proteinExistence type="predicted"/>
<gene>
    <name evidence="1" type="ORF">METZ01_LOCUS147131</name>
</gene>
<sequence>MSLKDTETDRDNKIISFEEVVKAKGEAEPIFSKGLYHWIMFVISFYTRVRETLKIDFESFIVLQVVVSHSLYQLNKTGSKSYSEIKEHVELLSKVKLKKNLKLTFASISDVIQLPRETVRRKVLELCKKDILKFNSENGIKLGPAYKTIYKEFVTQTTMDMSVLVKKWKHSGALDKLLELEKNNE</sequence>
<dbReference type="EMBL" id="UINC01023163">
    <property type="protein sequence ID" value="SVA94277.1"/>
    <property type="molecule type" value="Genomic_DNA"/>
</dbReference>
<name>A0A381ZZK7_9ZZZZ</name>
<evidence type="ECO:0000313" key="1">
    <source>
        <dbReference type="EMBL" id="SVA94277.1"/>
    </source>
</evidence>
<organism evidence="1">
    <name type="scientific">marine metagenome</name>
    <dbReference type="NCBI Taxonomy" id="408172"/>
    <lineage>
        <taxon>unclassified sequences</taxon>
        <taxon>metagenomes</taxon>
        <taxon>ecological metagenomes</taxon>
    </lineage>
</organism>
<accession>A0A381ZZK7</accession>
<protein>
    <submittedName>
        <fullName evidence="1">Uncharacterized protein</fullName>
    </submittedName>
</protein>
<dbReference type="AlphaFoldDB" id="A0A381ZZK7"/>